<evidence type="ECO:0000259" key="2">
    <source>
        <dbReference type="Pfam" id="PF20789"/>
    </source>
</evidence>
<proteinExistence type="predicted"/>
<dbReference type="SUPFAM" id="SSF54637">
    <property type="entry name" value="Thioesterase/thiol ester dehydrase-isomerase"/>
    <property type="match status" value="2"/>
</dbReference>
<feature type="domain" description="Acyl-CoA thioesterase-like C-terminal" evidence="2">
    <location>
        <begin position="163"/>
        <end position="284"/>
    </location>
</feature>
<dbReference type="Pfam" id="PF20789">
    <property type="entry name" value="4HBT_3C"/>
    <property type="match status" value="1"/>
</dbReference>
<organism evidence="3 4">
    <name type="scientific">Gordonia defluvii</name>
    <dbReference type="NCBI Taxonomy" id="283718"/>
    <lineage>
        <taxon>Bacteria</taxon>
        <taxon>Bacillati</taxon>
        <taxon>Actinomycetota</taxon>
        <taxon>Actinomycetes</taxon>
        <taxon>Mycobacteriales</taxon>
        <taxon>Gordoniaceae</taxon>
        <taxon>Gordonia</taxon>
    </lineage>
</organism>
<dbReference type="InterPro" id="IPR049449">
    <property type="entry name" value="TesB_ACOT8-like_N"/>
</dbReference>
<dbReference type="Proteomes" id="UP001501035">
    <property type="component" value="Unassembled WGS sequence"/>
</dbReference>
<evidence type="ECO:0000313" key="4">
    <source>
        <dbReference type="Proteomes" id="UP001501035"/>
    </source>
</evidence>
<sequence>MTQIDDVLALAVIGRDEAMITYAATIDPVYTIGPKVHGGSAQMLAANAAHAAFLEWTGSSAPPLIRAGAGDPVPVALTSTYLSAPRPDRVELCARLIKRGRTVSVVEVDLVQEGRTMIATTVVFGVLDQGKPHRSAPIPLRDLPPAPTADAIYLDHSPMSEIMHLGPVLDYAIDPETFPAAIGGRGEPVIRGWVRPKAGAAHLPFVTTVCDVSPPVVMNLGIFGWAPTVTLSTYLRRVPAGAPGSWLRVANSSIEVGQGMFESDHTVIDSTGVIVGQSRQLALIPAPAFG</sequence>
<dbReference type="PANTHER" id="PTHR38110">
    <property type="entry name" value="CHROMOSOME 23, WHOLE GENOME SHOTGUN SEQUENCE"/>
    <property type="match status" value="1"/>
</dbReference>
<comment type="caution">
    <text evidence="3">The sequence shown here is derived from an EMBL/GenBank/DDBJ whole genome shotgun (WGS) entry which is preliminary data.</text>
</comment>
<evidence type="ECO:0000313" key="3">
    <source>
        <dbReference type="EMBL" id="GAA3049568.1"/>
    </source>
</evidence>
<dbReference type="PANTHER" id="PTHR38110:SF1">
    <property type="entry name" value="THIOESTERASE DOMAIN-CONTAINING PROTEIN"/>
    <property type="match status" value="1"/>
</dbReference>
<reference evidence="4" key="1">
    <citation type="journal article" date="2019" name="Int. J. Syst. Evol. Microbiol.">
        <title>The Global Catalogue of Microorganisms (GCM) 10K type strain sequencing project: providing services to taxonomists for standard genome sequencing and annotation.</title>
        <authorList>
            <consortium name="The Broad Institute Genomics Platform"/>
            <consortium name="The Broad Institute Genome Sequencing Center for Infectious Disease"/>
            <person name="Wu L."/>
            <person name="Ma J."/>
        </authorList>
    </citation>
    <scope>NUCLEOTIDE SEQUENCE [LARGE SCALE GENOMIC DNA]</scope>
    <source>
        <strain evidence="4">JCM 14234</strain>
    </source>
</reference>
<dbReference type="InterPro" id="IPR049450">
    <property type="entry name" value="ACOT8-like_C"/>
</dbReference>
<dbReference type="InterPro" id="IPR052389">
    <property type="entry name" value="Sec_Metab_Biosynth-Assoc"/>
</dbReference>
<dbReference type="InterPro" id="IPR029069">
    <property type="entry name" value="HotDog_dom_sf"/>
</dbReference>
<dbReference type="EMBL" id="BAAAVS010000060">
    <property type="protein sequence ID" value="GAA3049568.1"/>
    <property type="molecule type" value="Genomic_DNA"/>
</dbReference>
<feature type="domain" description="Acyl-CoA thioesterase-like N-terminal HotDog" evidence="1">
    <location>
        <begin position="30"/>
        <end position="125"/>
    </location>
</feature>
<dbReference type="RefSeq" id="WP_290706315.1">
    <property type="nucleotide sequence ID" value="NZ_BAAAVS010000060.1"/>
</dbReference>
<accession>A0ABP6LMV2</accession>
<evidence type="ECO:0000259" key="1">
    <source>
        <dbReference type="Pfam" id="PF13622"/>
    </source>
</evidence>
<dbReference type="Gene3D" id="2.40.160.210">
    <property type="entry name" value="Acyl-CoA thioesterase, double hotdog domain"/>
    <property type="match status" value="1"/>
</dbReference>
<dbReference type="Pfam" id="PF13622">
    <property type="entry name" value="4HBT_3"/>
    <property type="match status" value="1"/>
</dbReference>
<protein>
    <submittedName>
        <fullName evidence="3">Thioesterase family protein</fullName>
    </submittedName>
</protein>
<gene>
    <name evidence="3" type="ORF">GCM10010528_30920</name>
</gene>
<name>A0ABP6LMV2_9ACTN</name>
<dbReference type="InterPro" id="IPR042171">
    <property type="entry name" value="Acyl-CoA_hotdog"/>
</dbReference>
<keyword evidence="4" id="KW-1185">Reference proteome</keyword>